<keyword evidence="2 6" id="KW-0808">Transferase</keyword>
<dbReference type="AlphaFoldDB" id="A0A1B1AH75"/>
<reference evidence="7 8" key="1">
    <citation type="submission" date="2015-11" db="EMBL/GenBank/DDBJ databases">
        <title>Whole-Genome Sequence of Candidatus Oderbacter manganicum from the National Park Lower Oder Valley, Germany.</title>
        <authorList>
            <person name="Braun B."/>
            <person name="Liere K."/>
            <person name="Szewzyk U."/>
        </authorList>
    </citation>
    <scope>NUCLEOTIDE SEQUENCE [LARGE SCALE GENOMIC DNA]</scope>
    <source>
        <strain evidence="7 8">OTSz_A_272</strain>
    </source>
</reference>
<proteinExistence type="inferred from homology"/>
<evidence type="ECO:0000256" key="3">
    <source>
        <dbReference type="ARBA" id="ARBA00022691"/>
    </source>
</evidence>
<dbReference type="InterPro" id="IPR016181">
    <property type="entry name" value="Acyl_CoA_acyltransferase"/>
</dbReference>
<dbReference type="SUPFAM" id="SSF55729">
    <property type="entry name" value="Acyl-CoA N-acyltransferases (Nat)"/>
    <property type="match status" value="1"/>
</dbReference>
<evidence type="ECO:0000256" key="6">
    <source>
        <dbReference type="RuleBase" id="RU361135"/>
    </source>
</evidence>
<comment type="catalytic activity">
    <reaction evidence="6">
        <text>a fatty acyl-[ACP] + S-adenosyl-L-methionine = an N-acyl-L-homoserine lactone + S-methyl-5'-thioadenosine + holo-[ACP] + H(+)</text>
        <dbReference type="Rhea" id="RHEA:10096"/>
        <dbReference type="Rhea" id="RHEA-COMP:9685"/>
        <dbReference type="Rhea" id="RHEA-COMP:14125"/>
        <dbReference type="ChEBI" id="CHEBI:15378"/>
        <dbReference type="ChEBI" id="CHEBI:17509"/>
        <dbReference type="ChEBI" id="CHEBI:55474"/>
        <dbReference type="ChEBI" id="CHEBI:59789"/>
        <dbReference type="ChEBI" id="CHEBI:64479"/>
        <dbReference type="ChEBI" id="CHEBI:138651"/>
        <dbReference type="EC" id="2.3.1.184"/>
    </reaction>
</comment>
<evidence type="ECO:0000256" key="1">
    <source>
        <dbReference type="ARBA" id="ARBA00022654"/>
    </source>
</evidence>
<dbReference type="EC" id="2.3.1.184" evidence="6"/>
<gene>
    <name evidence="7" type="ORF">ATE48_08250</name>
</gene>
<keyword evidence="4 5" id="KW-0071">Autoinducer synthesis</keyword>
<dbReference type="InParanoid" id="A0A1B1AH75"/>
<dbReference type="Gene3D" id="3.40.630.30">
    <property type="match status" value="1"/>
</dbReference>
<dbReference type="Pfam" id="PF00765">
    <property type="entry name" value="Autoind_synth"/>
    <property type="match status" value="1"/>
</dbReference>
<evidence type="ECO:0000313" key="8">
    <source>
        <dbReference type="Proteomes" id="UP000092498"/>
    </source>
</evidence>
<evidence type="ECO:0000313" key="7">
    <source>
        <dbReference type="EMBL" id="ANP45912.1"/>
    </source>
</evidence>
<dbReference type="STRING" id="1759059.ATE48_08250"/>
<keyword evidence="1 5" id="KW-0673">Quorum sensing</keyword>
<dbReference type="PANTHER" id="PTHR39322">
    <property type="entry name" value="ACYL-HOMOSERINE-LACTONE SYNTHASE"/>
    <property type="match status" value="1"/>
</dbReference>
<name>A0A1B1AH75_9PROT</name>
<dbReference type="InterPro" id="IPR001690">
    <property type="entry name" value="Autoind_synthase"/>
</dbReference>
<evidence type="ECO:0000256" key="2">
    <source>
        <dbReference type="ARBA" id="ARBA00022679"/>
    </source>
</evidence>
<dbReference type="OrthoDB" id="6169313at2"/>
<dbReference type="PRINTS" id="PR01549">
    <property type="entry name" value="AUTOINDCRSYN"/>
</dbReference>
<evidence type="ECO:0000256" key="4">
    <source>
        <dbReference type="ARBA" id="ARBA00022929"/>
    </source>
</evidence>
<dbReference type="GO" id="GO:0009372">
    <property type="term" value="P:quorum sensing"/>
    <property type="evidence" value="ECO:0007669"/>
    <property type="project" value="UniProtKB-UniRule"/>
</dbReference>
<dbReference type="KEGG" id="cbot:ATE48_08250"/>
<dbReference type="EMBL" id="CP013244">
    <property type="protein sequence ID" value="ANP45912.1"/>
    <property type="molecule type" value="Genomic_DNA"/>
</dbReference>
<keyword evidence="3 6" id="KW-0949">S-adenosyl-L-methionine</keyword>
<sequence length="209" mass="23096">MIYIVSAENRRRFHHLLTEMHRQRKAVFIDKLKWRLDHSAGLEIDCYDSAEAIYLIETDPATASITSSVRLLPTHVPHLLSEHFSDLCDTPAPRGSHVWEATRFCPAPATPIGAPRRALLGRMIAGIIETAFIFGIEQVTYVTDAALAPLALRAGWNARALGPGRGRGRHKIQAFVADINSEGLRRVRQSYGIGAPLIRFVPADLAKAA</sequence>
<organism evidence="7 8">
    <name type="scientific">Candidatus Viadribacter manganicus</name>
    <dbReference type="NCBI Taxonomy" id="1759059"/>
    <lineage>
        <taxon>Bacteria</taxon>
        <taxon>Pseudomonadati</taxon>
        <taxon>Pseudomonadota</taxon>
        <taxon>Alphaproteobacteria</taxon>
        <taxon>Hyphomonadales</taxon>
        <taxon>Hyphomonadaceae</taxon>
        <taxon>Candidatus Viadribacter</taxon>
    </lineage>
</organism>
<dbReference type="GO" id="GO:0007165">
    <property type="term" value="P:signal transduction"/>
    <property type="evidence" value="ECO:0007669"/>
    <property type="project" value="TreeGrafter"/>
</dbReference>
<dbReference type="GO" id="GO:0061579">
    <property type="term" value="F:N-acyl homoserine lactone synthase activity"/>
    <property type="evidence" value="ECO:0007669"/>
    <property type="project" value="UniProtKB-UniRule"/>
</dbReference>
<dbReference type="PROSITE" id="PS51187">
    <property type="entry name" value="AUTOINDUCER_SYNTH_2"/>
    <property type="match status" value="1"/>
</dbReference>
<dbReference type="PANTHER" id="PTHR39322:SF1">
    <property type="entry name" value="ISOVALERYL-HOMOSERINE LACTONE SYNTHASE"/>
    <property type="match status" value="1"/>
</dbReference>
<evidence type="ECO:0000256" key="5">
    <source>
        <dbReference type="PROSITE-ProRule" id="PRU00533"/>
    </source>
</evidence>
<keyword evidence="8" id="KW-1185">Reference proteome</keyword>
<protein>
    <recommendedName>
        <fullName evidence="6">Acyl-homoserine-lactone synthase</fullName>
        <ecNumber evidence="6">2.3.1.184</ecNumber>
    </recommendedName>
    <alternativeName>
        <fullName evidence="6">Autoinducer synthesis protein</fullName>
    </alternativeName>
</protein>
<dbReference type="Proteomes" id="UP000092498">
    <property type="component" value="Chromosome"/>
</dbReference>
<accession>A0A1B1AH75</accession>
<comment type="similarity">
    <text evidence="5 6">Belongs to the autoinducer synthase family.</text>
</comment>
<dbReference type="RefSeq" id="WP_066770016.1">
    <property type="nucleotide sequence ID" value="NZ_CP013244.1"/>
</dbReference>